<dbReference type="AlphaFoldDB" id="A0A210PX43"/>
<proteinExistence type="predicted"/>
<sequence length="108" mass="11914">MKSPTGNLSDEQDGLEAESKISSRKRGTSGKLPDIQPRVVMTQPPRLPVFSGDGKGDVIYNLWRYEVESIQREDFTGDQIAAAIRRSLTGEQVGLLCDSGQEPQYMNA</sequence>
<comment type="caution">
    <text evidence="2">The sequence shown here is derived from an EMBL/GenBank/DDBJ whole genome shotgun (WGS) entry which is preliminary data.</text>
</comment>
<dbReference type="EMBL" id="NEDP02005426">
    <property type="protein sequence ID" value="OWF41036.1"/>
    <property type="molecule type" value="Genomic_DNA"/>
</dbReference>
<dbReference type="Proteomes" id="UP000242188">
    <property type="component" value="Unassembled WGS sequence"/>
</dbReference>
<accession>A0A210PX43</accession>
<evidence type="ECO:0000313" key="2">
    <source>
        <dbReference type="EMBL" id="OWF41036.1"/>
    </source>
</evidence>
<protein>
    <submittedName>
        <fullName evidence="2">Uncharacterized protein</fullName>
    </submittedName>
</protein>
<feature type="region of interest" description="Disordered" evidence="1">
    <location>
        <begin position="1"/>
        <end position="50"/>
    </location>
</feature>
<evidence type="ECO:0000313" key="3">
    <source>
        <dbReference type="Proteomes" id="UP000242188"/>
    </source>
</evidence>
<reference evidence="2 3" key="1">
    <citation type="journal article" date="2017" name="Nat. Ecol. Evol.">
        <title>Scallop genome provides insights into evolution of bilaterian karyotype and development.</title>
        <authorList>
            <person name="Wang S."/>
            <person name="Zhang J."/>
            <person name="Jiao W."/>
            <person name="Li J."/>
            <person name="Xun X."/>
            <person name="Sun Y."/>
            <person name="Guo X."/>
            <person name="Huan P."/>
            <person name="Dong B."/>
            <person name="Zhang L."/>
            <person name="Hu X."/>
            <person name="Sun X."/>
            <person name="Wang J."/>
            <person name="Zhao C."/>
            <person name="Wang Y."/>
            <person name="Wang D."/>
            <person name="Huang X."/>
            <person name="Wang R."/>
            <person name="Lv J."/>
            <person name="Li Y."/>
            <person name="Zhang Z."/>
            <person name="Liu B."/>
            <person name="Lu W."/>
            <person name="Hui Y."/>
            <person name="Liang J."/>
            <person name="Zhou Z."/>
            <person name="Hou R."/>
            <person name="Li X."/>
            <person name="Liu Y."/>
            <person name="Li H."/>
            <person name="Ning X."/>
            <person name="Lin Y."/>
            <person name="Zhao L."/>
            <person name="Xing Q."/>
            <person name="Dou J."/>
            <person name="Li Y."/>
            <person name="Mao J."/>
            <person name="Guo H."/>
            <person name="Dou H."/>
            <person name="Li T."/>
            <person name="Mu C."/>
            <person name="Jiang W."/>
            <person name="Fu Q."/>
            <person name="Fu X."/>
            <person name="Miao Y."/>
            <person name="Liu J."/>
            <person name="Yu Q."/>
            <person name="Li R."/>
            <person name="Liao H."/>
            <person name="Li X."/>
            <person name="Kong Y."/>
            <person name="Jiang Z."/>
            <person name="Chourrout D."/>
            <person name="Li R."/>
            <person name="Bao Z."/>
        </authorList>
    </citation>
    <scope>NUCLEOTIDE SEQUENCE [LARGE SCALE GENOMIC DNA]</scope>
    <source>
        <strain evidence="2 3">PY_sf001</strain>
    </source>
</reference>
<keyword evidence="3" id="KW-1185">Reference proteome</keyword>
<organism evidence="2 3">
    <name type="scientific">Mizuhopecten yessoensis</name>
    <name type="common">Japanese scallop</name>
    <name type="synonym">Patinopecten yessoensis</name>
    <dbReference type="NCBI Taxonomy" id="6573"/>
    <lineage>
        <taxon>Eukaryota</taxon>
        <taxon>Metazoa</taxon>
        <taxon>Spiralia</taxon>
        <taxon>Lophotrochozoa</taxon>
        <taxon>Mollusca</taxon>
        <taxon>Bivalvia</taxon>
        <taxon>Autobranchia</taxon>
        <taxon>Pteriomorphia</taxon>
        <taxon>Pectinida</taxon>
        <taxon>Pectinoidea</taxon>
        <taxon>Pectinidae</taxon>
        <taxon>Mizuhopecten</taxon>
    </lineage>
</organism>
<gene>
    <name evidence="2" type="ORF">KP79_PYT02226</name>
</gene>
<evidence type="ECO:0000256" key="1">
    <source>
        <dbReference type="SAM" id="MobiDB-lite"/>
    </source>
</evidence>
<name>A0A210PX43_MIZYE</name>